<protein>
    <submittedName>
        <fullName evidence="1">Uncharacterized protein</fullName>
    </submittedName>
</protein>
<evidence type="ECO:0000313" key="1">
    <source>
        <dbReference type="EMBL" id="MBC3906816.1"/>
    </source>
</evidence>
<dbReference type="Proteomes" id="UP000646911">
    <property type="component" value="Unassembled WGS sequence"/>
</dbReference>
<keyword evidence="2" id="KW-1185">Reference proteome</keyword>
<name>A0ABR6Z4V7_9BURK</name>
<evidence type="ECO:0000313" key="2">
    <source>
        <dbReference type="Proteomes" id="UP000646911"/>
    </source>
</evidence>
<sequence>MKITVEPKSKSYSGKVFTGVSELSLGATGLRIVVAATDETNEKRTLIEIHFEEARGFRVLDEGDLIPYWQSKVFESGYCLFEIKSGGWLEQERQFPGMLAITEAVGDFREWFICTEYNCVNVLAVNPPLIREFS</sequence>
<proteinExistence type="predicted"/>
<organism evidence="1 2">
    <name type="scientific">Undibacterium umbellatum</name>
    <dbReference type="NCBI Taxonomy" id="2762300"/>
    <lineage>
        <taxon>Bacteria</taxon>
        <taxon>Pseudomonadati</taxon>
        <taxon>Pseudomonadota</taxon>
        <taxon>Betaproteobacteria</taxon>
        <taxon>Burkholderiales</taxon>
        <taxon>Oxalobacteraceae</taxon>
        <taxon>Undibacterium</taxon>
    </lineage>
</organism>
<accession>A0ABR6Z4V7</accession>
<comment type="caution">
    <text evidence="1">The sequence shown here is derived from an EMBL/GenBank/DDBJ whole genome shotgun (WGS) entry which is preliminary data.</text>
</comment>
<gene>
    <name evidence="1" type="ORF">H8L47_04515</name>
</gene>
<dbReference type="EMBL" id="JACOFX010000002">
    <property type="protein sequence ID" value="MBC3906816.1"/>
    <property type="molecule type" value="Genomic_DNA"/>
</dbReference>
<dbReference type="RefSeq" id="WP_186952050.1">
    <property type="nucleotide sequence ID" value="NZ_JACOFX010000002.1"/>
</dbReference>
<reference evidence="1 2" key="1">
    <citation type="submission" date="2020-08" db="EMBL/GenBank/DDBJ databases">
        <title>Novel species isolated from subtropical streams in China.</title>
        <authorList>
            <person name="Lu H."/>
        </authorList>
    </citation>
    <scope>NUCLEOTIDE SEQUENCE [LARGE SCALE GENOMIC DNA]</scope>
    <source>
        <strain evidence="1 2">NL8W</strain>
    </source>
</reference>